<dbReference type="EMBL" id="SAEB01000009">
    <property type="protein sequence ID" value="RVD83613.1"/>
    <property type="molecule type" value="Genomic_DNA"/>
</dbReference>
<feature type="transmembrane region" description="Helical" evidence="5">
    <location>
        <begin position="55"/>
        <end position="76"/>
    </location>
</feature>
<dbReference type="STRING" id="97331.A0A436ZY30"/>
<evidence type="ECO:0000256" key="4">
    <source>
        <dbReference type="ARBA" id="ARBA00023136"/>
    </source>
</evidence>
<evidence type="ECO:0000256" key="2">
    <source>
        <dbReference type="ARBA" id="ARBA00022692"/>
    </source>
</evidence>
<dbReference type="GO" id="GO:0005628">
    <property type="term" value="C:prospore membrane"/>
    <property type="evidence" value="ECO:0007669"/>
    <property type="project" value="TreeGrafter"/>
</dbReference>
<keyword evidence="3 5" id="KW-1133">Transmembrane helix</keyword>
<dbReference type="RefSeq" id="XP_067489157.1">
    <property type="nucleotide sequence ID" value="XM_067637662.1"/>
</dbReference>
<feature type="transmembrane region" description="Helical" evidence="5">
    <location>
        <begin position="88"/>
        <end position="108"/>
    </location>
</feature>
<comment type="caution">
    <text evidence="6">The sequence shown here is derived from an EMBL/GenBank/DDBJ whole genome shotgun (WGS) entry which is preliminary data.</text>
</comment>
<dbReference type="PANTHER" id="PTHR34292:SF2">
    <property type="entry name" value="OUTER SPORE WALL PROTEIN LDS1"/>
    <property type="match status" value="1"/>
</dbReference>
<keyword evidence="4 5" id="KW-0472">Membrane</keyword>
<evidence type="ECO:0000256" key="1">
    <source>
        <dbReference type="ARBA" id="ARBA00004141"/>
    </source>
</evidence>
<dbReference type="VEuPathDB" id="FungiDB:DFL_007994"/>
<gene>
    <name evidence="6" type="ORF">DFL_007994</name>
</gene>
<keyword evidence="2 5" id="KW-0812">Transmembrane</keyword>
<comment type="subcellular location">
    <subcellularLocation>
        <location evidence="1">Membrane</location>
        <topology evidence="1">Multi-pass membrane protein</topology>
    </subcellularLocation>
</comment>
<accession>A0A436ZY30</accession>
<dbReference type="GO" id="GO:0005811">
    <property type="term" value="C:lipid droplet"/>
    <property type="evidence" value="ECO:0007669"/>
    <property type="project" value="TreeGrafter"/>
</dbReference>
<dbReference type="AlphaFoldDB" id="A0A436ZY30"/>
<dbReference type="PANTHER" id="PTHR34292">
    <property type="entry name" value="OUTER SPORE WALL PROTEIN LDS1"/>
    <property type="match status" value="1"/>
</dbReference>
<dbReference type="Pfam" id="PF07264">
    <property type="entry name" value="EI24"/>
    <property type="match status" value="1"/>
</dbReference>
<evidence type="ECO:0000313" key="6">
    <source>
        <dbReference type="EMBL" id="RVD83613.1"/>
    </source>
</evidence>
<reference evidence="6 7" key="1">
    <citation type="submission" date="2019-01" db="EMBL/GenBank/DDBJ databases">
        <title>Intercellular communication is required for trap formation in the nematode-trapping fungus Duddingtonia flagrans.</title>
        <authorList>
            <person name="Youssar L."/>
            <person name="Wernet V."/>
            <person name="Hensel N."/>
            <person name="Hildebrandt H.-G."/>
            <person name="Fischer R."/>
        </authorList>
    </citation>
    <scope>NUCLEOTIDE SEQUENCE [LARGE SCALE GENOMIC DNA]</scope>
    <source>
        <strain evidence="6 7">CBS H-5679</strain>
    </source>
</reference>
<name>A0A436ZY30_ARTFL</name>
<keyword evidence="7" id="KW-1185">Reference proteome</keyword>
<evidence type="ECO:0000313" key="7">
    <source>
        <dbReference type="Proteomes" id="UP000283090"/>
    </source>
</evidence>
<organism evidence="6 7">
    <name type="scientific">Arthrobotrys flagrans</name>
    <name type="common">Nematode-trapping fungus</name>
    <name type="synonym">Trichothecium flagrans</name>
    <dbReference type="NCBI Taxonomy" id="97331"/>
    <lineage>
        <taxon>Eukaryota</taxon>
        <taxon>Fungi</taxon>
        <taxon>Dikarya</taxon>
        <taxon>Ascomycota</taxon>
        <taxon>Pezizomycotina</taxon>
        <taxon>Orbiliomycetes</taxon>
        <taxon>Orbiliales</taxon>
        <taxon>Orbiliaceae</taxon>
        <taxon>Arthrobotrys</taxon>
    </lineage>
</organism>
<dbReference type="GeneID" id="93590305"/>
<feature type="transmembrane region" description="Helical" evidence="5">
    <location>
        <begin position="169"/>
        <end position="192"/>
    </location>
</feature>
<dbReference type="InterPro" id="IPR052786">
    <property type="entry name" value="Spore_wall_assembly"/>
</dbReference>
<evidence type="ECO:0000256" key="5">
    <source>
        <dbReference type="SAM" id="Phobius"/>
    </source>
</evidence>
<protein>
    <recommendedName>
        <fullName evidence="8">Outer spore wall protein RRT8</fullName>
    </recommendedName>
</protein>
<evidence type="ECO:0008006" key="8">
    <source>
        <dbReference type="Google" id="ProtNLM"/>
    </source>
</evidence>
<dbReference type="GO" id="GO:0005619">
    <property type="term" value="C:ascospore wall"/>
    <property type="evidence" value="ECO:0007669"/>
    <property type="project" value="TreeGrafter"/>
</dbReference>
<feature type="transmembrane region" description="Helical" evidence="5">
    <location>
        <begin position="227"/>
        <end position="260"/>
    </location>
</feature>
<sequence>MSTPEKIKSLVREEAQQAIDISKDAANSGSYLFPIRGIYHFLRYPSLQQPLWRKVLPTVLLSIVVIITMFVVTYLPQAAILTFVDGPIAFVNAAMLVLSESSTLILLISRWWWIDDAAVEVFDAVLVQQNQTALVAAGREIRPMRSSDPISKLGKRLKKPFGDGLVKSLIRYVVLLPLNFIPVVGTMVFFVLNARNVGPAHHARYFQLKGFSETERKDWVKRNQGGYVGFGLACVLLNLVPIVNIVFAFTHTVGAALWAVKLEKIEAGRGRKVE</sequence>
<dbReference type="OrthoDB" id="10012223at2759"/>
<proteinExistence type="predicted"/>
<dbReference type="InterPro" id="IPR059112">
    <property type="entry name" value="CysZ/EI24"/>
</dbReference>
<dbReference type="Proteomes" id="UP000283090">
    <property type="component" value="Unassembled WGS sequence"/>
</dbReference>
<evidence type="ECO:0000256" key="3">
    <source>
        <dbReference type="ARBA" id="ARBA00022989"/>
    </source>
</evidence>